<sequence length="285" mass="30191">MIEWLDAVWSRTHLVQIVEGGEDGGPLSGRAVLAELRSAPSIDAGRTLTTTGCFTDDICRCHGGPTIVLLDAAGQVLTSASLHGHGSVSWQRSRFRTDLVVADPTALHLFLAEHGVPDQLASFLAPLADLLNLHEGQPQFRPAGKTAKRYLAERGVPEVLHAQLVTITGQQAGELSDDQVDDIRQRLAAATSPPTDRAVLLLSWLGRLTIPAEALWGEGVLVRQLLADLSLPDITTAASDIRTAHVAMGVVNLALHAGDDGMLAMAVGPTLRQLFSPAPADDIVG</sequence>
<dbReference type="EMBL" id="BONH01000025">
    <property type="protein sequence ID" value="GIG00155.1"/>
    <property type="molecule type" value="Genomic_DNA"/>
</dbReference>
<organism evidence="1 2">
    <name type="scientific">Catellatospora citrea</name>
    <dbReference type="NCBI Taxonomy" id="53366"/>
    <lineage>
        <taxon>Bacteria</taxon>
        <taxon>Bacillati</taxon>
        <taxon>Actinomycetota</taxon>
        <taxon>Actinomycetes</taxon>
        <taxon>Micromonosporales</taxon>
        <taxon>Micromonosporaceae</taxon>
        <taxon>Catellatospora</taxon>
    </lineage>
</organism>
<evidence type="ECO:0000313" key="1">
    <source>
        <dbReference type="EMBL" id="GIG00155.1"/>
    </source>
</evidence>
<keyword evidence="2" id="KW-1185">Reference proteome</keyword>
<name>A0A8J3KGA2_9ACTN</name>
<dbReference type="Proteomes" id="UP000659904">
    <property type="component" value="Unassembled WGS sequence"/>
</dbReference>
<gene>
    <name evidence="1" type="ORF">Cci01nite_52480</name>
</gene>
<evidence type="ECO:0000313" key="2">
    <source>
        <dbReference type="Proteomes" id="UP000659904"/>
    </source>
</evidence>
<protein>
    <submittedName>
        <fullName evidence="1">Uncharacterized protein</fullName>
    </submittedName>
</protein>
<dbReference type="RefSeq" id="WP_203832026.1">
    <property type="nucleotide sequence ID" value="NZ_BONH01000025.1"/>
</dbReference>
<accession>A0A8J3KGA2</accession>
<dbReference type="AlphaFoldDB" id="A0A8J3KGA2"/>
<proteinExistence type="predicted"/>
<reference evidence="1 2" key="1">
    <citation type="submission" date="2021-01" db="EMBL/GenBank/DDBJ databases">
        <title>Whole genome shotgun sequence of Catellatospora citrea NBRC 14495.</title>
        <authorList>
            <person name="Komaki H."/>
            <person name="Tamura T."/>
        </authorList>
    </citation>
    <scope>NUCLEOTIDE SEQUENCE [LARGE SCALE GENOMIC DNA]</scope>
    <source>
        <strain evidence="1 2">NBRC 14495</strain>
    </source>
</reference>
<comment type="caution">
    <text evidence="1">The sequence shown here is derived from an EMBL/GenBank/DDBJ whole genome shotgun (WGS) entry which is preliminary data.</text>
</comment>